<dbReference type="Proteomes" id="UP000887579">
    <property type="component" value="Unplaced"/>
</dbReference>
<protein>
    <submittedName>
        <fullName evidence="2">Uncharacterized protein</fullName>
    </submittedName>
</protein>
<name>A0AC34FIX6_9BILA</name>
<evidence type="ECO:0000313" key="2">
    <source>
        <dbReference type="WBParaSite" id="ES5_v2.g16962.t1"/>
    </source>
</evidence>
<organism evidence="1 2">
    <name type="scientific">Panagrolaimus sp. ES5</name>
    <dbReference type="NCBI Taxonomy" id="591445"/>
    <lineage>
        <taxon>Eukaryota</taxon>
        <taxon>Metazoa</taxon>
        <taxon>Ecdysozoa</taxon>
        <taxon>Nematoda</taxon>
        <taxon>Chromadorea</taxon>
        <taxon>Rhabditida</taxon>
        <taxon>Tylenchina</taxon>
        <taxon>Panagrolaimomorpha</taxon>
        <taxon>Panagrolaimoidea</taxon>
        <taxon>Panagrolaimidae</taxon>
        <taxon>Panagrolaimus</taxon>
    </lineage>
</organism>
<proteinExistence type="predicted"/>
<dbReference type="WBParaSite" id="ES5_v2.g16962.t1">
    <property type="protein sequence ID" value="ES5_v2.g16962.t1"/>
    <property type="gene ID" value="ES5_v2.g16962"/>
</dbReference>
<sequence>MCTYEQIKNVLSAGNIFLKTKRYFEKCLRKLFGKNVQTNKENRPTRAPRHSRAPVDESKIIRQPNYHFIEREWRGKIYQKLIVFNSEERKMCFEYTWSERDHYYICNQCASKDNKHVSAKVIRNGDDEYIQLGVNDRK</sequence>
<evidence type="ECO:0000313" key="1">
    <source>
        <dbReference type="Proteomes" id="UP000887579"/>
    </source>
</evidence>
<accession>A0AC34FIX6</accession>
<reference evidence="2" key="1">
    <citation type="submission" date="2022-11" db="UniProtKB">
        <authorList>
            <consortium name="WormBaseParasite"/>
        </authorList>
    </citation>
    <scope>IDENTIFICATION</scope>
</reference>